<dbReference type="Proteomes" id="UP000199290">
    <property type="component" value="Unassembled WGS sequence"/>
</dbReference>
<dbReference type="EMBL" id="FOYV01000001">
    <property type="protein sequence ID" value="SFR49296.1"/>
    <property type="molecule type" value="Genomic_DNA"/>
</dbReference>
<evidence type="ECO:0000313" key="2">
    <source>
        <dbReference type="Proteomes" id="UP000199290"/>
    </source>
</evidence>
<reference evidence="2" key="1">
    <citation type="submission" date="2016-10" db="EMBL/GenBank/DDBJ databases">
        <authorList>
            <person name="Varghese N."/>
            <person name="Submissions S."/>
        </authorList>
    </citation>
    <scope>NUCLEOTIDE SEQUENCE [LARGE SCALE GENOMIC DNA]</scope>
    <source>
        <strain evidence="2">CGMCC 1.6294</strain>
    </source>
</reference>
<organism evidence="1 2">
    <name type="scientific">Marinobacter gudaonensis</name>
    <dbReference type="NCBI Taxonomy" id="375760"/>
    <lineage>
        <taxon>Bacteria</taxon>
        <taxon>Pseudomonadati</taxon>
        <taxon>Pseudomonadota</taxon>
        <taxon>Gammaproteobacteria</taxon>
        <taxon>Pseudomonadales</taxon>
        <taxon>Marinobacteraceae</taxon>
        <taxon>Marinobacter</taxon>
    </lineage>
</organism>
<evidence type="ECO:0000313" key="1">
    <source>
        <dbReference type="EMBL" id="SFR49296.1"/>
    </source>
</evidence>
<keyword evidence="2" id="KW-1185">Reference proteome</keyword>
<name>A0A1I6H485_9GAMM</name>
<gene>
    <name evidence="1" type="ORF">SAMN04488073_2263</name>
</gene>
<dbReference type="RefSeq" id="WP_167363235.1">
    <property type="nucleotide sequence ID" value="NZ_FOYV01000001.1"/>
</dbReference>
<sequence length="58" mass="6470">MPEQCQPWKVYLIQWIAEVVVADKEFGEMGVEGPRHLIGALWAAAAARWRMALSVSGD</sequence>
<dbReference type="AlphaFoldDB" id="A0A1I6H485"/>
<protein>
    <submittedName>
        <fullName evidence="1">Uncharacterized protein</fullName>
    </submittedName>
</protein>
<proteinExistence type="predicted"/>
<accession>A0A1I6H485</accession>
<dbReference type="STRING" id="375760.SAMN04488073_2263"/>